<dbReference type="InterPro" id="IPR010905">
    <property type="entry name" value="Glyco_hydro_88"/>
</dbReference>
<evidence type="ECO:0000313" key="2">
    <source>
        <dbReference type="EMBL" id="NQX48123.1"/>
    </source>
</evidence>
<dbReference type="Pfam" id="PF07470">
    <property type="entry name" value="Glyco_hydro_88"/>
    <property type="match status" value="1"/>
</dbReference>
<dbReference type="GO" id="GO:0016787">
    <property type="term" value="F:hydrolase activity"/>
    <property type="evidence" value="ECO:0007669"/>
    <property type="project" value="UniProtKB-KW"/>
</dbReference>
<evidence type="ECO:0000313" key="3">
    <source>
        <dbReference type="Proteomes" id="UP000711047"/>
    </source>
</evidence>
<dbReference type="InterPro" id="IPR008928">
    <property type="entry name" value="6-hairpin_glycosidase_sf"/>
</dbReference>
<dbReference type="EMBL" id="JABMKX010000013">
    <property type="protein sequence ID" value="NQX48123.1"/>
    <property type="molecule type" value="Genomic_DNA"/>
</dbReference>
<gene>
    <name evidence="2" type="ORF">HQN87_22620</name>
</gene>
<dbReference type="InterPro" id="IPR012341">
    <property type="entry name" value="6hp_glycosidase-like_sf"/>
</dbReference>
<dbReference type="Proteomes" id="UP000711047">
    <property type="component" value="Unassembled WGS sequence"/>
</dbReference>
<keyword evidence="1 2" id="KW-0378">Hydrolase</keyword>
<dbReference type="PANTHER" id="PTHR33886">
    <property type="entry name" value="UNSATURATED RHAMNOGALACTURONAN HYDROLASE (EUROFUNG)"/>
    <property type="match status" value="1"/>
</dbReference>
<dbReference type="RefSeq" id="WP_173137927.1">
    <property type="nucleotide sequence ID" value="NZ_JABMKX010000013.1"/>
</dbReference>
<reference evidence="2 3" key="1">
    <citation type="submission" date="2020-05" db="EMBL/GenBank/DDBJ databases">
        <title>Paenibacillus glebae, sp. nov., Paenibacillus humi sp. nov., Paenibacillus pedi sp. nov., Paenibacillus terrestris sp. nov. and Paenibacillus terricola sp. nov., isolated from a forest top soil sample.</title>
        <authorList>
            <person name="Qi S."/>
            <person name="Carlier A."/>
            <person name="Cnockaert M."/>
            <person name="Vandamme P."/>
        </authorList>
    </citation>
    <scope>NUCLEOTIDE SEQUENCE [LARGE SCALE GENOMIC DNA]</scope>
    <source>
        <strain evidence="2 3">LMG 29502</strain>
    </source>
</reference>
<dbReference type="SUPFAM" id="SSF48208">
    <property type="entry name" value="Six-hairpin glycosidases"/>
    <property type="match status" value="1"/>
</dbReference>
<proteinExistence type="predicted"/>
<name>A0ABX2DVV8_9BACL</name>
<protein>
    <submittedName>
        <fullName evidence="2">Glycoside hydrolase family 88 protein</fullName>
    </submittedName>
</protein>
<dbReference type="Gene3D" id="1.50.10.10">
    <property type="match status" value="1"/>
</dbReference>
<dbReference type="PANTHER" id="PTHR33886:SF8">
    <property type="entry name" value="UNSATURATED RHAMNOGALACTURONAN HYDROLASE (EUROFUNG)"/>
    <property type="match status" value="1"/>
</dbReference>
<evidence type="ECO:0000256" key="1">
    <source>
        <dbReference type="ARBA" id="ARBA00022801"/>
    </source>
</evidence>
<comment type="caution">
    <text evidence="2">The sequence shown here is derived from an EMBL/GenBank/DDBJ whole genome shotgun (WGS) entry which is preliminary data.</text>
</comment>
<organism evidence="2 3">
    <name type="scientific">Paenibacillus tritici</name>
    <dbReference type="NCBI Taxonomy" id="1873425"/>
    <lineage>
        <taxon>Bacteria</taxon>
        <taxon>Bacillati</taxon>
        <taxon>Bacillota</taxon>
        <taxon>Bacilli</taxon>
        <taxon>Bacillales</taxon>
        <taxon>Paenibacillaceae</taxon>
        <taxon>Paenibacillus</taxon>
    </lineage>
</organism>
<accession>A0ABX2DVV8</accession>
<sequence length="375" mass="42277">MTNEILLQKIGLVVDKLMNLGGSDYEKDKTVVQADTRVGIVQRDFGIEEWDWPQGVGLYGLYKLQNYYSDQRYMGFLQHWYSRNLEAGLPSKNINTTAPYLPLVLLLDQLEPSSQLEELCREHADWLLHELPKTKEGGFQHTVTAIGNRDGIHLHNGQLWIDTLFMAVLFLNQAGRKFNRPEWQHEAEHQILLHIKYLFDKHTGLFFHGWSFERNDNFGSIFWCRGNSWFTYGIVDYLEACQDTISPGIRNFLVDTYKAQVNALVSLQAASGLWHTVLQDPTSYEEVSGSAAIAAGILKGIKAGILDSSYQAVADKAIQSVCHNISGDGTVLNVSAGTGMGMDKDHYKNITLMPMAYGQSLVLIALYEAVNYPHL</sequence>
<keyword evidence="3" id="KW-1185">Reference proteome</keyword>
<dbReference type="InterPro" id="IPR052043">
    <property type="entry name" value="PolySaccharide_Degr_Enz"/>
</dbReference>